<proteinExistence type="predicted"/>
<keyword evidence="1" id="KW-0678">Repressor</keyword>
<dbReference type="Pfam" id="PF13673">
    <property type="entry name" value="Acetyltransf_10"/>
    <property type="match status" value="1"/>
</dbReference>
<keyword evidence="2" id="KW-1277">Toxin-antitoxin system</keyword>
<comment type="caution">
    <text evidence="7">The sequence shown here is derived from an EMBL/GenBank/DDBJ whole genome shotgun (WGS) entry which is preliminary data.</text>
</comment>
<accession>A0A6A8NHX1</accession>
<evidence type="ECO:0000256" key="4">
    <source>
        <dbReference type="ARBA" id="ARBA00023315"/>
    </source>
</evidence>
<evidence type="ECO:0000259" key="6">
    <source>
        <dbReference type="Pfam" id="PF13673"/>
    </source>
</evidence>
<dbReference type="GO" id="GO:0016747">
    <property type="term" value="F:acyltransferase activity, transferring groups other than amino-acyl groups"/>
    <property type="evidence" value="ECO:0007669"/>
    <property type="project" value="InterPro"/>
</dbReference>
<sequence length="185" mass="21568">MFIDNEVQIKKLSNIDDEEKALVQAFSCGKPHINDYLKNDALEDLLFGITKTFLFFMEIKGNKQLVGYFTLTTDRVLVTNKSNIHKNLKKWDNPVKRQSIPGIQIHHFAVKKELQKQNYGINLMFYIFSFIKYTILPHVGSCLITVQSEKDVQNFYKKIGFEKTGETRDRNVSMAYTTNQLFIED</sequence>
<dbReference type="SUPFAM" id="SSF55729">
    <property type="entry name" value="Acyl-CoA N-acyltransferases (Nat)"/>
    <property type="match status" value="1"/>
</dbReference>
<dbReference type="Gene3D" id="3.40.630.30">
    <property type="match status" value="1"/>
</dbReference>
<dbReference type="RefSeq" id="WP_154731733.1">
    <property type="nucleotide sequence ID" value="NZ_JACYYY010000002.1"/>
</dbReference>
<evidence type="ECO:0000256" key="5">
    <source>
        <dbReference type="ARBA" id="ARBA00049880"/>
    </source>
</evidence>
<gene>
    <name evidence="7" type="ORF">GKZ95_04155</name>
</gene>
<reference evidence="7" key="1">
    <citation type="submission" date="2019-10" db="EMBL/GenBank/DDBJ databases">
        <title>Identification of the same linezolid-resistant Tn6246::fexB-poxtA-carrying Enterococcus faecium strain colonizing a hospitalized patient and bovines in different continents.</title>
        <authorList>
            <person name="Tedim A.P."/>
            <person name="Freitas A.R."/>
            <person name="Novais C."/>
            <person name="Duarte B."/>
            <person name="Elghaieb H."/>
            <person name="Abbassi M.S."/>
            <person name="Peixe L."/>
        </authorList>
    </citation>
    <scope>NUCLEOTIDE SEQUENCE</scope>
    <source>
        <strain evidence="7">2FEZ</strain>
    </source>
</reference>
<keyword evidence="3 7" id="KW-0808">Transferase</keyword>
<evidence type="ECO:0000256" key="1">
    <source>
        <dbReference type="ARBA" id="ARBA00022491"/>
    </source>
</evidence>
<evidence type="ECO:0000256" key="2">
    <source>
        <dbReference type="ARBA" id="ARBA00022649"/>
    </source>
</evidence>
<organism evidence="7">
    <name type="scientific">Enterococcus faecium</name>
    <name type="common">Streptococcus faecium</name>
    <dbReference type="NCBI Taxonomy" id="1352"/>
    <lineage>
        <taxon>Bacteria</taxon>
        <taxon>Bacillati</taxon>
        <taxon>Bacillota</taxon>
        <taxon>Bacilli</taxon>
        <taxon>Lactobacillales</taxon>
        <taxon>Enterococcaceae</taxon>
        <taxon>Enterococcus</taxon>
    </lineage>
</organism>
<dbReference type="InterPro" id="IPR016181">
    <property type="entry name" value="Acyl_CoA_acyltransferase"/>
</dbReference>
<name>A0A6A8NHX1_ENTFC</name>
<dbReference type="AlphaFoldDB" id="A0A6A8NHX1"/>
<protein>
    <submittedName>
        <fullName evidence="7">GNAT family N-acetyltransferase</fullName>
    </submittedName>
</protein>
<dbReference type="PANTHER" id="PTHR36449">
    <property type="entry name" value="ACETYLTRANSFERASE-RELATED"/>
    <property type="match status" value="1"/>
</dbReference>
<feature type="domain" description="N-acetyltransferase" evidence="6">
    <location>
        <begin position="104"/>
        <end position="171"/>
    </location>
</feature>
<dbReference type="PANTHER" id="PTHR36449:SF1">
    <property type="entry name" value="ACETYLTRANSFERASE"/>
    <property type="match status" value="1"/>
</dbReference>
<dbReference type="InterPro" id="IPR000182">
    <property type="entry name" value="GNAT_dom"/>
</dbReference>
<dbReference type="EMBL" id="WLYP01000002">
    <property type="protein sequence ID" value="MTD35071.1"/>
    <property type="molecule type" value="Genomic_DNA"/>
</dbReference>
<comment type="catalytic activity">
    <reaction evidence="5">
        <text>glycyl-tRNA(Gly) + acetyl-CoA = N-acetylglycyl-tRNA(Gly) + CoA + H(+)</text>
        <dbReference type="Rhea" id="RHEA:81867"/>
        <dbReference type="Rhea" id="RHEA-COMP:9683"/>
        <dbReference type="Rhea" id="RHEA-COMP:19766"/>
        <dbReference type="ChEBI" id="CHEBI:15378"/>
        <dbReference type="ChEBI" id="CHEBI:57287"/>
        <dbReference type="ChEBI" id="CHEBI:57288"/>
        <dbReference type="ChEBI" id="CHEBI:78522"/>
        <dbReference type="ChEBI" id="CHEBI:232036"/>
    </reaction>
</comment>
<evidence type="ECO:0000256" key="3">
    <source>
        <dbReference type="ARBA" id="ARBA00022679"/>
    </source>
</evidence>
<evidence type="ECO:0000313" key="7">
    <source>
        <dbReference type="EMBL" id="MTD35071.1"/>
    </source>
</evidence>
<keyword evidence="4" id="KW-0012">Acyltransferase</keyword>